<proteinExistence type="predicted"/>
<protein>
    <submittedName>
        <fullName evidence="1">Uncharacterized protein</fullName>
    </submittedName>
</protein>
<gene>
    <name evidence="1" type="ORF">SAMN04487910_3265</name>
</gene>
<sequence>MNASPKNKILYKKALEILILSKSVSKYLVHDFSALEKNGNENPFIYFTGDIVKDSDSLVPEIIKAENQIFQNDRLKHACLLENLTNKLYRNCERLEHSESNGKDFVKLLRKEVKKFKKLQRNWMMSL</sequence>
<keyword evidence="2" id="KW-1185">Reference proteome</keyword>
<dbReference type="AlphaFoldDB" id="A0A1H7T5Q1"/>
<dbReference type="Proteomes" id="UP000198521">
    <property type="component" value="Unassembled WGS sequence"/>
</dbReference>
<evidence type="ECO:0000313" key="2">
    <source>
        <dbReference type="Proteomes" id="UP000198521"/>
    </source>
</evidence>
<dbReference type="STRING" id="1038014.SAMN04487910_3265"/>
<evidence type="ECO:0000313" key="1">
    <source>
        <dbReference type="EMBL" id="SEL79127.1"/>
    </source>
</evidence>
<dbReference type="RefSeq" id="WP_091410446.1">
    <property type="nucleotide sequence ID" value="NZ_FOAB01000006.1"/>
</dbReference>
<organism evidence="1 2">
    <name type="scientific">Aquimarina amphilecti</name>
    <dbReference type="NCBI Taxonomy" id="1038014"/>
    <lineage>
        <taxon>Bacteria</taxon>
        <taxon>Pseudomonadati</taxon>
        <taxon>Bacteroidota</taxon>
        <taxon>Flavobacteriia</taxon>
        <taxon>Flavobacteriales</taxon>
        <taxon>Flavobacteriaceae</taxon>
        <taxon>Aquimarina</taxon>
    </lineage>
</organism>
<dbReference type="OrthoDB" id="1441544at2"/>
<name>A0A1H7T5Q1_AQUAM</name>
<reference evidence="1 2" key="1">
    <citation type="submission" date="2016-10" db="EMBL/GenBank/DDBJ databases">
        <authorList>
            <person name="de Groot N.N."/>
        </authorList>
    </citation>
    <scope>NUCLEOTIDE SEQUENCE [LARGE SCALE GENOMIC DNA]</scope>
    <source>
        <strain evidence="1 2">DSM 25232</strain>
    </source>
</reference>
<dbReference type="EMBL" id="FOAB01000006">
    <property type="protein sequence ID" value="SEL79127.1"/>
    <property type="molecule type" value="Genomic_DNA"/>
</dbReference>
<accession>A0A1H7T5Q1</accession>